<evidence type="ECO:0000256" key="2">
    <source>
        <dbReference type="ARBA" id="ARBA00022490"/>
    </source>
</evidence>
<dbReference type="Pfam" id="PF23322">
    <property type="entry name" value="PPIase_AIP"/>
    <property type="match status" value="1"/>
</dbReference>
<evidence type="ECO:0000256" key="3">
    <source>
        <dbReference type="ARBA" id="ARBA00022737"/>
    </source>
</evidence>
<dbReference type="GO" id="GO:0003755">
    <property type="term" value="F:peptidyl-prolyl cis-trans isomerase activity"/>
    <property type="evidence" value="ECO:0007669"/>
    <property type="project" value="InterPro"/>
</dbReference>
<dbReference type="OMA" id="QQHERNV"/>
<keyword evidence="2" id="KW-0963">Cytoplasm</keyword>
<sequence>MDETIDQALIKKEMLYPGSKYIPLTSGTRVKFHYQTRRCDKDKTLLDDSKRTNKPMELVLGKKFKLEVWEVIVQKMALNEVAKFTVDKSLVLQYPFVAKTIRDACKPPEERRTHMCGMTLQNEGIGYDDLNDLLKRPCDLEFTIELISIELPTDYQKESWQMDDNEKLKRIQELKDQGNEHYKNREFQKAEDSYSYAIGIIEQLMLKEKPDDVEWNELAEIKIPLLLNYTQCKLIAKDYYPVINYCTEVLKYDPNNVKAYYRRAKAHAGVWMEKEAERDFIKCVELDSKLNSAVAKEMSEFKKLLHEKQREEKKNFKGLF</sequence>
<dbReference type="InterPro" id="IPR011990">
    <property type="entry name" value="TPR-like_helical_dom_sf"/>
</dbReference>
<dbReference type="GO" id="GO:0005737">
    <property type="term" value="C:cytoplasm"/>
    <property type="evidence" value="ECO:0007669"/>
    <property type="project" value="UniProtKB-SubCell"/>
</dbReference>
<dbReference type="InterPro" id="IPR039663">
    <property type="entry name" value="AIP/AIPL1/TTC9"/>
</dbReference>
<dbReference type="SUPFAM" id="SSF48452">
    <property type="entry name" value="TPR-like"/>
    <property type="match status" value="1"/>
</dbReference>
<evidence type="ECO:0000313" key="7">
    <source>
        <dbReference type="EMBL" id="SSX26067.1"/>
    </source>
</evidence>
<organism evidence="7">
    <name type="scientific">Culicoides sonorensis</name>
    <name type="common">Biting midge</name>
    <dbReference type="NCBI Taxonomy" id="179676"/>
    <lineage>
        <taxon>Eukaryota</taxon>
        <taxon>Metazoa</taxon>
        <taxon>Ecdysozoa</taxon>
        <taxon>Arthropoda</taxon>
        <taxon>Hexapoda</taxon>
        <taxon>Insecta</taxon>
        <taxon>Pterygota</taxon>
        <taxon>Neoptera</taxon>
        <taxon>Endopterygota</taxon>
        <taxon>Diptera</taxon>
        <taxon>Nematocera</taxon>
        <taxon>Chironomoidea</taxon>
        <taxon>Ceratopogonidae</taxon>
        <taxon>Ceratopogoninae</taxon>
        <taxon>Culicoides</taxon>
        <taxon>Monoculicoides</taxon>
    </lineage>
</organism>
<proteinExistence type="predicted"/>
<accession>A0A336MCE5</accession>
<keyword evidence="4" id="KW-0802">TPR repeat</keyword>
<dbReference type="InterPro" id="IPR046357">
    <property type="entry name" value="PPIase_dom_sf"/>
</dbReference>
<dbReference type="PANTHER" id="PTHR11242:SF0">
    <property type="entry name" value="TPR_REGION DOMAIN-CONTAINING PROTEIN"/>
    <property type="match status" value="1"/>
</dbReference>
<dbReference type="Gene3D" id="3.10.50.40">
    <property type="match status" value="1"/>
</dbReference>
<evidence type="ECO:0000256" key="1">
    <source>
        <dbReference type="ARBA" id="ARBA00004496"/>
    </source>
</evidence>
<keyword evidence="3" id="KW-0677">Repeat</keyword>
<evidence type="ECO:0000259" key="5">
    <source>
        <dbReference type="Pfam" id="PF23322"/>
    </source>
</evidence>
<dbReference type="SMART" id="SM00028">
    <property type="entry name" value="TPR"/>
    <property type="match status" value="3"/>
</dbReference>
<dbReference type="VEuPathDB" id="VectorBase:CSON013079"/>
<dbReference type="SUPFAM" id="SSF54534">
    <property type="entry name" value="FKBP-like"/>
    <property type="match status" value="1"/>
</dbReference>
<dbReference type="FunFam" id="1.25.40.10:FF:000052">
    <property type="entry name" value="Aryl-hydrocarbon-interacting protein-like 1"/>
    <property type="match status" value="1"/>
</dbReference>
<evidence type="ECO:0000313" key="6">
    <source>
        <dbReference type="EMBL" id="SSX23171.1"/>
    </source>
</evidence>
<dbReference type="Gene3D" id="1.25.40.10">
    <property type="entry name" value="Tetratricopeptide repeat domain"/>
    <property type="match status" value="1"/>
</dbReference>
<reference evidence="7" key="1">
    <citation type="submission" date="2018-07" db="EMBL/GenBank/DDBJ databases">
        <authorList>
            <person name="Quirk P.G."/>
            <person name="Krulwich T.A."/>
        </authorList>
    </citation>
    <scope>NUCLEOTIDE SEQUENCE</scope>
</reference>
<feature type="domain" description="AIP/AIPL N-terminal FKBP-type PPIase" evidence="5">
    <location>
        <begin position="26"/>
        <end position="147"/>
    </location>
</feature>
<comment type="subcellular location">
    <subcellularLocation>
        <location evidence="1">Cytoplasm</location>
    </subcellularLocation>
</comment>
<dbReference type="PANTHER" id="PTHR11242">
    <property type="entry name" value="ARYL HYDROCARBON RECEPTOR INTERACTING PROTEIN RELATED"/>
    <property type="match status" value="1"/>
</dbReference>
<dbReference type="AlphaFoldDB" id="A0A336MCE5"/>
<gene>
    <name evidence="7" type="primary">CSON013079</name>
    <name evidence="6" type="synonym">CSON008367</name>
</gene>
<dbReference type="InterPro" id="IPR056277">
    <property type="entry name" value="PPIase_AIP"/>
</dbReference>
<protein>
    <submittedName>
        <fullName evidence="6">CSON008367 protein</fullName>
    </submittedName>
    <submittedName>
        <fullName evidence="7">CSON013079 protein</fullName>
    </submittedName>
</protein>
<dbReference type="VEuPathDB" id="VectorBase:CSON008367"/>
<name>A0A336MCE5_CULSO</name>
<dbReference type="EMBL" id="UFQT01000316">
    <property type="protein sequence ID" value="SSX23171.1"/>
    <property type="molecule type" value="Genomic_DNA"/>
</dbReference>
<dbReference type="InterPro" id="IPR019734">
    <property type="entry name" value="TPR_rpt"/>
</dbReference>
<evidence type="ECO:0000256" key="4">
    <source>
        <dbReference type="ARBA" id="ARBA00022803"/>
    </source>
</evidence>
<dbReference type="EMBL" id="UFQT01000646">
    <property type="protein sequence ID" value="SSX26067.1"/>
    <property type="molecule type" value="Genomic_DNA"/>
</dbReference>